<dbReference type="GO" id="GO:0045259">
    <property type="term" value="C:proton-transporting ATP synthase complex"/>
    <property type="evidence" value="ECO:0007669"/>
    <property type="project" value="UniProtKB-KW"/>
</dbReference>
<evidence type="ECO:0000256" key="9">
    <source>
        <dbReference type="ARBA" id="ARBA00023136"/>
    </source>
</evidence>
<dbReference type="NCBIfam" id="TIGR01144">
    <property type="entry name" value="ATP_synt_b"/>
    <property type="match status" value="1"/>
</dbReference>
<accession>A0A2A8CY26</accession>
<dbReference type="Gene3D" id="1.20.5.620">
    <property type="entry name" value="F1F0 ATP synthase subunit B, membrane domain"/>
    <property type="match status" value="1"/>
</dbReference>
<comment type="caution">
    <text evidence="18">The sequence shown here is derived from an EMBL/GenBank/DDBJ whole genome shotgun (WGS) entry which is preliminary data.</text>
</comment>
<dbReference type="GO" id="GO:0046933">
    <property type="term" value="F:proton-transporting ATP synthase activity, rotational mechanism"/>
    <property type="evidence" value="ECO:0007669"/>
    <property type="project" value="UniProtKB-UniRule"/>
</dbReference>
<keyword evidence="2 15" id="KW-0813">Transport</keyword>
<keyword evidence="7 15" id="KW-1133">Transmembrane helix</keyword>
<dbReference type="PANTHER" id="PTHR33445">
    <property type="entry name" value="ATP SYNTHASE SUBUNIT B', CHLOROPLASTIC"/>
    <property type="match status" value="1"/>
</dbReference>
<evidence type="ECO:0000256" key="10">
    <source>
        <dbReference type="ARBA" id="ARBA00023310"/>
    </source>
</evidence>
<keyword evidence="19" id="KW-1185">Reference proteome</keyword>
<dbReference type="InterPro" id="IPR002146">
    <property type="entry name" value="ATP_synth_b/b'su_bac/chlpt"/>
</dbReference>
<dbReference type="InterPro" id="IPR028987">
    <property type="entry name" value="ATP_synth_B-like_membr_sf"/>
</dbReference>
<sequence>MHLVLAAGLLEPASGLIVWKAIAFSILLFVLYKYAWGPITTSLKDREETIDNSIRRAEKALQEAKQIQAENDKARREAEREAQRILREARESAEELKEKEKAQMREEVQRMQEQARAEIEREKQGALQELRDEVADLAVQAASKIVKEDLDAPRQRKLVNDFIDDLPQN</sequence>
<comment type="function">
    <text evidence="12">Component of the F(0) channel, it forms part of the peripheral stalk, linking F(1) to F(0). The b'-subunit is a diverged and duplicated form of b found in plants and photosynthetic bacteria.</text>
</comment>
<keyword evidence="6 15" id="KW-0375">Hydrogen ion transport</keyword>
<keyword evidence="3 15" id="KW-1003">Cell membrane</keyword>
<evidence type="ECO:0000256" key="11">
    <source>
        <dbReference type="ARBA" id="ARBA00025198"/>
    </source>
</evidence>
<feature type="region of interest" description="Disordered" evidence="17">
    <location>
        <begin position="89"/>
        <end position="122"/>
    </location>
</feature>
<dbReference type="InterPro" id="IPR050059">
    <property type="entry name" value="ATP_synthase_B_chain"/>
</dbReference>
<dbReference type="PANTHER" id="PTHR33445:SF1">
    <property type="entry name" value="ATP SYNTHASE SUBUNIT B"/>
    <property type="match status" value="1"/>
</dbReference>
<gene>
    <name evidence="15 18" type="primary">atpF</name>
    <name evidence="18" type="ORF">CRI94_09605</name>
</gene>
<evidence type="ECO:0000256" key="2">
    <source>
        <dbReference type="ARBA" id="ARBA00022448"/>
    </source>
</evidence>
<comment type="subunit">
    <text evidence="15">F-type ATPases have 2 components, F(1) - the catalytic core - and F(0) - the membrane proton channel. F(1) has five subunits: alpha(3), beta(3), gamma(1), delta(1), epsilon(1). F(0) has three main subunits: a(1), b(2) and c(10-14). The alpha and beta chains form an alternating ring which encloses part of the gamma chain. F(1) is attached to F(0) by a central stalk formed by the gamma and epsilon chains, while a peripheral stalk is formed by the delta and b chains.</text>
</comment>
<evidence type="ECO:0000256" key="17">
    <source>
        <dbReference type="SAM" id="MobiDB-lite"/>
    </source>
</evidence>
<organism evidence="18 19">
    <name type="scientific">Longibacter salinarum</name>
    <dbReference type="NCBI Taxonomy" id="1850348"/>
    <lineage>
        <taxon>Bacteria</taxon>
        <taxon>Pseudomonadati</taxon>
        <taxon>Rhodothermota</taxon>
        <taxon>Rhodothermia</taxon>
        <taxon>Rhodothermales</taxon>
        <taxon>Salisaetaceae</taxon>
        <taxon>Longibacter</taxon>
    </lineage>
</organism>
<dbReference type="HAMAP" id="MF_01398">
    <property type="entry name" value="ATP_synth_b_bprime"/>
    <property type="match status" value="1"/>
</dbReference>
<dbReference type="Proteomes" id="UP000220102">
    <property type="component" value="Unassembled WGS sequence"/>
</dbReference>
<evidence type="ECO:0000256" key="16">
    <source>
        <dbReference type="RuleBase" id="RU003848"/>
    </source>
</evidence>
<dbReference type="GO" id="GO:0005886">
    <property type="term" value="C:plasma membrane"/>
    <property type="evidence" value="ECO:0007669"/>
    <property type="project" value="UniProtKB-SubCell"/>
</dbReference>
<dbReference type="GO" id="GO:0046961">
    <property type="term" value="F:proton-transporting ATPase activity, rotational mechanism"/>
    <property type="evidence" value="ECO:0007669"/>
    <property type="project" value="TreeGrafter"/>
</dbReference>
<evidence type="ECO:0000256" key="13">
    <source>
        <dbReference type="ARBA" id="ARBA00026054"/>
    </source>
</evidence>
<evidence type="ECO:0000313" key="19">
    <source>
        <dbReference type="Proteomes" id="UP000220102"/>
    </source>
</evidence>
<dbReference type="SUPFAM" id="SSF81573">
    <property type="entry name" value="F1F0 ATP synthase subunit B, membrane domain"/>
    <property type="match status" value="1"/>
</dbReference>
<comment type="function">
    <text evidence="11 15">F(1)F(0) ATP synthase produces ATP from ADP in the presence of a proton or sodium gradient. F-type ATPases consist of two structural domains, F(1) containing the extramembraneous catalytic core and F(0) containing the membrane proton channel, linked together by a central stalk and a peripheral stalk. During catalysis, ATP synthesis in the catalytic domain of F(1) is coupled via a rotary mechanism of the central stalk subunits to proton translocation.</text>
</comment>
<dbReference type="EMBL" id="PDEQ01000004">
    <property type="protein sequence ID" value="PEN13556.1"/>
    <property type="molecule type" value="Genomic_DNA"/>
</dbReference>
<proteinExistence type="inferred from homology"/>
<evidence type="ECO:0000256" key="12">
    <source>
        <dbReference type="ARBA" id="ARBA00025614"/>
    </source>
</evidence>
<name>A0A2A8CY26_9BACT</name>
<dbReference type="OrthoDB" id="9795289at2"/>
<keyword evidence="9 15" id="KW-0472">Membrane</keyword>
<dbReference type="CDD" id="cd06503">
    <property type="entry name" value="ATP-synt_Fo_b"/>
    <property type="match status" value="1"/>
</dbReference>
<comment type="similarity">
    <text evidence="1 15 16">Belongs to the ATPase B chain family.</text>
</comment>
<evidence type="ECO:0000256" key="15">
    <source>
        <dbReference type="HAMAP-Rule" id="MF_01398"/>
    </source>
</evidence>
<comment type="subunit">
    <text evidence="13">F-type ATPases have 2 components, F(1) - the catalytic core - and F(0) - the membrane proton channel. F(1) has five subunits: alpha(3), beta(3), gamma(1), delta(1), epsilon(1). F(0) has four main subunits: a(1), b(2) and c(10-14). The alpha and beta chains form an alternating ring which encloses part of the gamma chain. F(1) is attached to F(0) by a central stalk formed by the gamma and epsilon chains, while a peripheral stalk is formed by the delta and b chains.</text>
</comment>
<evidence type="ECO:0000256" key="8">
    <source>
        <dbReference type="ARBA" id="ARBA00023065"/>
    </source>
</evidence>
<dbReference type="GO" id="GO:0012505">
    <property type="term" value="C:endomembrane system"/>
    <property type="evidence" value="ECO:0007669"/>
    <property type="project" value="UniProtKB-SubCell"/>
</dbReference>
<evidence type="ECO:0000256" key="1">
    <source>
        <dbReference type="ARBA" id="ARBA00005513"/>
    </source>
</evidence>
<evidence type="ECO:0000256" key="3">
    <source>
        <dbReference type="ARBA" id="ARBA00022475"/>
    </source>
</evidence>
<evidence type="ECO:0000313" key="18">
    <source>
        <dbReference type="EMBL" id="PEN13556.1"/>
    </source>
</evidence>
<dbReference type="InterPro" id="IPR005864">
    <property type="entry name" value="ATP_synth_F0_bsu_bac"/>
</dbReference>
<dbReference type="RefSeq" id="WP_098075478.1">
    <property type="nucleotide sequence ID" value="NZ_PDEQ01000004.1"/>
</dbReference>
<evidence type="ECO:0000256" key="6">
    <source>
        <dbReference type="ARBA" id="ARBA00022781"/>
    </source>
</evidence>
<reference evidence="18 19" key="1">
    <citation type="submission" date="2017-10" db="EMBL/GenBank/DDBJ databases">
        <title>Draft genome of Longibacter Salinarum.</title>
        <authorList>
            <person name="Goh K.M."/>
            <person name="Shamsir M.S."/>
            <person name="Lim S.W."/>
        </authorList>
    </citation>
    <scope>NUCLEOTIDE SEQUENCE [LARGE SCALE GENOMIC DNA]</scope>
    <source>
        <strain evidence="18 19">KCTC 52045</strain>
    </source>
</reference>
<protein>
    <recommendedName>
        <fullName evidence="15">ATP synthase subunit b</fullName>
    </recommendedName>
    <alternativeName>
        <fullName evidence="15">ATP synthase F(0) sector subunit b</fullName>
    </alternativeName>
    <alternativeName>
        <fullName evidence="15">ATPase subunit I</fullName>
    </alternativeName>
    <alternativeName>
        <fullName evidence="15">F-type ATPase subunit b</fullName>
        <shortName evidence="15">F-ATPase subunit b</shortName>
    </alternativeName>
</protein>
<evidence type="ECO:0000256" key="5">
    <source>
        <dbReference type="ARBA" id="ARBA00022692"/>
    </source>
</evidence>
<keyword evidence="5 15" id="KW-0812">Transmembrane</keyword>
<evidence type="ECO:0000256" key="14">
    <source>
        <dbReference type="ARBA" id="ARBA00037847"/>
    </source>
</evidence>
<keyword evidence="8 15" id="KW-0406">Ion transport</keyword>
<comment type="subcellular location">
    <subcellularLocation>
        <location evidence="15">Cell membrane</location>
        <topology evidence="15">Single-pass membrane protein</topology>
    </subcellularLocation>
    <subcellularLocation>
        <location evidence="14">Endomembrane system</location>
        <topology evidence="14">Single-pass membrane protein</topology>
    </subcellularLocation>
</comment>
<dbReference type="Pfam" id="PF00430">
    <property type="entry name" value="ATP-synt_B"/>
    <property type="match status" value="1"/>
</dbReference>
<evidence type="ECO:0000256" key="7">
    <source>
        <dbReference type="ARBA" id="ARBA00022989"/>
    </source>
</evidence>
<dbReference type="AlphaFoldDB" id="A0A2A8CY26"/>
<evidence type="ECO:0000256" key="4">
    <source>
        <dbReference type="ARBA" id="ARBA00022547"/>
    </source>
</evidence>
<keyword evidence="10 15" id="KW-0066">ATP synthesis</keyword>
<keyword evidence="4 15" id="KW-0138">CF(0)</keyword>